<dbReference type="HOGENOM" id="CLU_2550175_0_0_2"/>
<evidence type="ECO:0000313" key="1">
    <source>
        <dbReference type="EMBL" id="ERG93972.1"/>
    </source>
</evidence>
<accession>U1PJY0</accession>
<evidence type="ECO:0008006" key="3">
    <source>
        <dbReference type="Google" id="ProtNLM"/>
    </source>
</evidence>
<sequence>MCDYHIKAKKLNKSNPFTDVDVSHLDSENASTEKVTLKQSEVGALVEPMTEMRTKALLSFISTTGARTGEAIRFTKRKYRSV</sequence>
<dbReference type="EMBL" id="KE356561">
    <property type="protein sequence ID" value="ERG93972.1"/>
    <property type="molecule type" value="Genomic_DNA"/>
</dbReference>
<protein>
    <recommendedName>
        <fullName evidence="3">Phage integrase family</fullName>
    </recommendedName>
</protein>
<dbReference type="AlphaFoldDB" id="U1PJY0"/>
<name>U1PJY0_9EURY</name>
<gene>
    <name evidence="1" type="ORF">J07HQW2_00406</name>
</gene>
<organism evidence="1 2">
    <name type="scientific">Haloquadratum walsbyi J07HQW2</name>
    <dbReference type="NCBI Taxonomy" id="1238425"/>
    <lineage>
        <taxon>Archaea</taxon>
        <taxon>Methanobacteriati</taxon>
        <taxon>Methanobacteriota</taxon>
        <taxon>Stenosarchaea group</taxon>
        <taxon>Halobacteria</taxon>
        <taxon>Halobacteriales</taxon>
        <taxon>Haloferacaceae</taxon>
        <taxon>Haloquadratum</taxon>
    </lineage>
</organism>
<evidence type="ECO:0000313" key="2">
    <source>
        <dbReference type="Proteomes" id="UP000030710"/>
    </source>
</evidence>
<dbReference type="RefSeq" id="WP_021053466.1">
    <property type="nucleotide sequence ID" value="NZ_KE356561.1"/>
</dbReference>
<proteinExistence type="predicted"/>
<reference evidence="1 2" key="1">
    <citation type="journal article" date="2013" name="PLoS ONE">
        <title>Assembly-driven community genomics of a hypersaline microbial ecosystem.</title>
        <authorList>
            <person name="Podell S."/>
            <person name="Ugalde J.A."/>
            <person name="Narasingarao P."/>
            <person name="Banfield J.F."/>
            <person name="Heidelberg K.B."/>
            <person name="Allen E.E."/>
        </authorList>
    </citation>
    <scope>NUCLEOTIDE SEQUENCE [LARGE SCALE GENOMIC DNA]</scope>
    <source>
        <strain evidence="2">J07HQW2</strain>
    </source>
</reference>
<dbReference type="Proteomes" id="UP000030710">
    <property type="component" value="Unassembled WGS sequence"/>
</dbReference>